<proteinExistence type="predicted"/>
<name>A0ABD1P9R0_9LAMI</name>
<comment type="caution">
    <text evidence="1">The sequence shown here is derived from an EMBL/GenBank/DDBJ whole genome shotgun (WGS) entry which is preliminary data.</text>
</comment>
<dbReference type="AlphaFoldDB" id="A0ABD1P9R0"/>
<evidence type="ECO:0000313" key="2">
    <source>
        <dbReference type="Proteomes" id="UP001604336"/>
    </source>
</evidence>
<dbReference type="EMBL" id="JBFOLK010000014">
    <property type="protein sequence ID" value="KAL2460626.1"/>
    <property type="molecule type" value="Genomic_DNA"/>
</dbReference>
<evidence type="ECO:0000313" key="1">
    <source>
        <dbReference type="EMBL" id="KAL2460626.1"/>
    </source>
</evidence>
<sequence length="108" mass="12062">MQTSETLNSLQKIIKTFLPQVIGLSSRAEKYLNFLNPARSGTGRYVAWHLTVTRSRRNYQAITATATGPQAYLSYRVNSNMVSGIQGALRLQDRKPVGNANVQRYQAS</sequence>
<dbReference type="Proteomes" id="UP001604336">
    <property type="component" value="Unassembled WGS sequence"/>
</dbReference>
<accession>A0ABD1P9R0</accession>
<gene>
    <name evidence="1" type="ORF">Adt_44046</name>
</gene>
<organism evidence="1 2">
    <name type="scientific">Abeliophyllum distichum</name>
    <dbReference type="NCBI Taxonomy" id="126358"/>
    <lineage>
        <taxon>Eukaryota</taxon>
        <taxon>Viridiplantae</taxon>
        <taxon>Streptophyta</taxon>
        <taxon>Embryophyta</taxon>
        <taxon>Tracheophyta</taxon>
        <taxon>Spermatophyta</taxon>
        <taxon>Magnoliopsida</taxon>
        <taxon>eudicotyledons</taxon>
        <taxon>Gunneridae</taxon>
        <taxon>Pentapetalae</taxon>
        <taxon>asterids</taxon>
        <taxon>lamiids</taxon>
        <taxon>Lamiales</taxon>
        <taxon>Oleaceae</taxon>
        <taxon>Forsythieae</taxon>
        <taxon>Abeliophyllum</taxon>
    </lineage>
</organism>
<protein>
    <submittedName>
        <fullName evidence="1">Uncharacterized protein</fullName>
    </submittedName>
</protein>
<keyword evidence="2" id="KW-1185">Reference proteome</keyword>
<reference evidence="2" key="1">
    <citation type="submission" date="2024-07" db="EMBL/GenBank/DDBJ databases">
        <title>Two chromosome-level genome assemblies of Korean endemic species Abeliophyllum distichum and Forsythia ovata (Oleaceae).</title>
        <authorList>
            <person name="Jang H."/>
        </authorList>
    </citation>
    <scope>NUCLEOTIDE SEQUENCE [LARGE SCALE GENOMIC DNA]</scope>
</reference>